<proteinExistence type="predicted"/>
<keyword evidence="3" id="KW-1185">Reference proteome</keyword>
<feature type="chain" id="PRO_5045209224" evidence="1">
    <location>
        <begin position="19"/>
        <end position="111"/>
    </location>
</feature>
<sequence>MKKILFMLICLVAMTASAKKFRPTKFKKKTMCTRTSKWYIVATYRCEYTNSITEIQLSGICTASDISCAYAQKLANQCGASSAIVAQSAAIASMSAECVPPPSSCRIMLLP</sequence>
<comment type="caution">
    <text evidence="2">The sequence shown here is derived from an EMBL/GenBank/DDBJ whole genome shotgun (WGS) entry which is preliminary data.</text>
</comment>
<evidence type="ECO:0000313" key="3">
    <source>
        <dbReference type="Proteomes" id="UP000652755"/>
    </source>
</evidence>
<feature type="signal peptide" evidence="1">
    <location>
        <begin position="1"/>
        <end position="18"/>
    </location>
</feature>
<dbReference type="Proteomes" id="UP000652755">
    <property type="component" value="Unassembled WGS sequence"/>
</dbReference>
<evidence type="ECO:0000256" key="1">
    <source>
        <dbReference type="SAM" id="SignalP"/>
    </source>
</evidence>
<dbReference type="RefSeq" id="WP_187073633.1">
    <property type="nucleotide sequence ID" value="NZ_JACRYL010000051.1"/>
</dbReference>
<evidence type="ECO:0000313" key="2">
    <source>
        <dbReference type="EMBL" id="MBC6113213.1"/>
    </source>
</evidence>
<gene>
    <name evidence="2" type="ORF">H7U22_22640</name>
</gene>
<protein>
    <submittedName>
        <fullName evidence="2">Uncharacterized protein</fullName>
    </submittedName>
</protein>
<name>A0ABR7KZR1_9SPHI</name>
<organism evidence="2 3">
    <name type="scientific">Pedobacter fastidiosus</name>
    <dbReference type="NCBI Taxonomy" id="2765361"/>
    <lineage>
        <taxon>Bacteria</taxon>
        <taxon>Pseudomonadati</taxon>
        <taxon>Bacteroidota</taxon>
        <taxon>Sphingobacteriia</taxon>
        <taxon>Sphingobacteriales</taxon>
        <taxon>Sphingobacteriaceae</taxon>
        <taxon>Pedobacter</taxon>
    </lineage>
</organism>
<dbReference type="EMBL" id="JACRYL010000051">
    <property type="protein sequence ID" value="MBC6113213.1"/>
    <property type="molecule type" value="Genomic_DNA"/>
</dbReference>
<keyword evidence="1" id="KW-0732">Signal</keyword>
<accession>A0ABR7KZR1</accession>
<reference evidence="2 3" key="1">
    <citation type="submission" date="2020-08" db="EMBL/GenBank/DDBJ databases">
        <authorList>
            <person name="Sun Q."/>
            <person name="Inoue M."/>
        </authorList>
    </citation>
    <scope>NUCLEOTIDE SEQUENCE [LARGE SCALE GENOMIC DNA]</scope>
    <source>
        <strain evidence="2 3">CCM 8938</strain>
    </source>
</reference>